<organism evidence="1 2">
    <name type="scientific">Microbacterium aerolatum</name>
    <dbReference type="NCBI Taxonomy" id="153731"/>
    <lineage>
        <taxon>Bacteria</taxon>
        <taxon>Bacillati</taxon>
        <taxon>Actinomycetota</taxon>
        <taxon>Actinomycetes</taxon>
        <taxon>Micrococcales</taxon>
        <taxon>Microbacteriaceae</taxon>
        <taxon>Microbacterium</taxon>
    </lineage>
</organism>
<gene>
    <name evidence="1" type="ORF">MAE01_04570</name>
</gene>
<name>A0A511AF55_9MICO</name>
<reference evidence="1 2" key="1">
    <citation type="submission" date="2019-07" db="EMBL/GenBank/DDBJ databases">
        <title>Whole genome shotgun sequence of Microbacterium aerolatum NBRC 103071.</title>
        <authorList>
            <person name="Hosoyama A."/>
            <person name="Uohara A."/>
            <person name="Ohji S."/>
            <person name="Ichikawa N."/>
        </authorList>
    </citation>
    <scope>NUCLEOTIDE SEQUENCE [LARGE SCALE GENOMIC DNA]</scope>
    <source>
        <strain evidence="1 2">NBRC 103071</strain>
    </source>
</reference>
<dbReference type="Proteomes" id="UP000321225">
    <property type="component" value="Unassembled WGS sequence"/>
</dbReference>
<dbReference type="AlphaFoldDB" id="A0A511AF55"/>
<proteinExistence type="predicted"/>
<keyword evidence="2" id="KW-1185">Reference proteome</keyword>
<accession>A0A511AF55</accession>
<dbReference type="EMBL" id="BJUW01000002">
    <property type="protein sequence ID" value="GEK85281.1"/>
    <property type="molecule type" value="Genomic_DNA"/>
</dbReference>
<dbReference type="OrthoDB" id="572586at2"/>
<comment type="caution">
    <text evidence="1">The sequence shown here is derived from an EMBL/GenBank/DDBJ whole genome shotgun (WGS) entry which is preliminary data.</text>
</comment>
<protein>
    <submittedName>
        <fullName evidence="1">Uncharacterized protein</fullName>
    </submittedName>
</protein>
<dbReference type="RefSeq" id="WP_147037948.1">
    <property type="nucleotide sequence ID" value="NZ_BJUW01000002.1"/>
</dbReference>
<evidence type="ECO:0000313" key="1">
    <source>
        <dbReference type="EMBL" id="GEK85281.1"/>
    </source>
</evidence>
<sequence length="144" mass="15425">MSSLWDEIAAEFLHLYKRGGRLLAVAGADAERSRLAADGLAAALAAAGQTVEQAHTADGDEQRIRDEVIAPFREDPRADRVVIVSGPASLLSLTARGLWNFSVWQLAGDEQPHTAASAIVDLTDPEHPTRRFADYCALPASYGA</sequence>
<evidence type="ECO:0000313" key="2">
    <source>
        <dbReference type="Proteomes" id="UP000321225"/>
    </source>
</evidence>